<accession>A0A0W8EZX9</accession>
<name>A0A0W8EZX9_9ZZZZ</name>
<dbReference type="AlphaFoldDB" id="A0A0W8EZX9"/>
<reference evidence="1" key="1">
    <citation type="journal article" date="2015" name="Proc. Natl. Acad. Sci. U.S.A.">
        <title>Networks of energetic and metabolic interactions define dynamics in microbial communities.</title>
        <authorList>
            <person name="Embree M."/>
            <person name="Liu J.K."/>
            <person name="Al-Bassam M.M."/>
            <person name="Zengler K."/>
        </authorList>
    </citation>
    <scope>NUCLEOTIDE SEQUENCE</scope>
</reference>
<comment type="caution">
    <text evidence="1">The sequence shown here is derived from an EMBL/GenBank/DDBJ whole genome shotgun (WGS) entry which is preliminary data.</text>
</comment>
<evidence type="ECO:0000313" key="1">
    <source>
        <dbReference type="EMBL" id="KUG14125.1"/>
    </source>
</evidence>
<gene>
    <name evidence="1" type="ORF">ASZ90_016240</name>
</gene>
<organism evidence="1">
    <name type="scientific">hydrocarbon metagenome</name>
    <dbReference type="NCBI Taxonomy" id="938273"/>
    <lineage>
        <taxon>unclassified sequences</taxon>
        <taxon>metagenomes</taxon>
        <taxon>ecological metagenomes</taxon>
    </lineage>
</organism>
<dbReference type="EMBL" id="LNQE01001699">
    <property type="protein sequence ID" value="KUG14125.1"/>
    <property type="molecule type" value="Genomic_DNA"/>
</dbReference>
<evidence type="ECO:0008006" key="2">
    <source>
        <dbReference type="Google" id="ProtNLM"/>
    </source>
</evidence>
<proteinExistence type="predicted"/>
<protein>
    <recommendedName>
        <fullName evidence="2">Muconolactone isomerase domain-containing protein</fullName>
    </recommendedName>
</protein>
<sequence length="103" mass="11906">MTRFYIKFRKNPLTMPADPEERVKLWMTMLTEVKKDLAAGHFTDWGDCSDISEGYCISELDDQMLHTLVLKYVPYIIFTMKPVLTVDQVMESIQRAVAGAKSR</sequence>